<reference evidence="1 2" key="1">
    <citation type="submission" date="2019-05" db="EMBL/GenBank/DDBJ databases">
        <title>Another draft genome of Portunus trituberculatus and its Hox gene families provides insights of decapod evolution.</title>
        <authorList>
            <person name="Jeong J.-H."/>
            <person name="Song I."/>
            <person name="Kim S."/>
            <person name="Choi T."/>
            <person name="Kim D."/>
            <person name="Ryu S."/>
            <person name="Kim W."/>
        </authorList>
    </citation>
    <scope>NUCLEOTIDE SEQUENCE [LARGE SCALE GENOMIC DNA]</scope>
    <source>
        <tissue evidence="1">Muscle</tissue>
    </source>
</reference>
<evidence type="ECO:0000313" key="2">
    <source>
        <dbReference type="Proteomes" id="UP000324222"/>
    </source>
</evidence>
<sequence length="83" mass="9400">MRRRTRLWCTLTLVDSFQTRGMPESCIKKLSRTTRKLVESAYIRTNVTTNHSGGAMRLSRATVRLTLCGLRHSRSVPLHGDVG</sequence>
<organism evidence="1 2">
    <name type="scientific">Portunus trituberculatus</name>
    <name type="common">Swimming crab</name>
    <name type="synonym">Neptunus trituberculatus</name>
    <dbReference type="NCBI Taxonomy" id="210409"/>
    <lineage>
        <taxon>Eukaryota</taxon>
        <taxon>Metazoa</taxon>
        <taxon>Ecdysozoa</taxon>
        <taxon>Arthropoda</taxon>
        <taxon>Crustacea</taxon>
        <taxon>Multicrustacea</taxon>
        <taxon>Malacostraca</taxon>
        <taxon>Eumalacostraca</taxon>
        <taxon>Eucarida</taxon>
        <taxon>Decapoda</taxon>
        <taxon>Pleocyemata</taxon>
        <taxon>Brachyura</taxon>
        <taxon>Eubrachyura</taxon>
        <taxon>Portunoidea</taxon>
        <taxon>Portunidae</taxon>
        <taxon>Portuninae</taxon>
        <taxon>Portunus</taxon>
    </lineage>
</organism>
<dbReference type="Proteomes" id="UP000324222">
    <property type="component" value="Unassembled WGS sequence"/>
</dbReference>
<name>A0A5B7KKQ9_PORTR</name>
<proteinExistence type="predicted"/>
<comment type="caution">
    <text evidence="1">The sequence shown here is derived from an EMBL/GenBank/DDBJ whole genome shotgun (WGS) entry which is preliminary data.</text>
</comment>
<keyword evidence="2" id="KW-1185">Reference proteome</keyword>
<gene>
    <name evidence="1" type="ORF">E2C01_101567</name>
</gene>
<dbReference type="EMBL" id="VSRR010147824">
    <property type="protein sequence ID" value="MPD05799.1"/>
    <property type="molecule type" value="Genomic_DNA"/>
</dbReference>
<evidence type="ECO:0000313" key="1">
    <source>
        <dbReference type="EMBL" id="MPD05799.1"/>
    </source>
</evidence>
<dbReference type="AlphaFoldDB" id="A0A5B7KKQ9"/>
<protein>
    <submittedName>
        <fullName evidence="1">Uncharacterized protein</fullName>
    </submittedName>
</protein>
<accession>A0A5B7KKQ9</accession>